<dbReference type="InterPro" id="IPR000719">
    <property type="entry name" value="Prot_kinase_dom"/>
</dbReference>
<gene>
    <name evidence="2" type="ORF">G6011_11146</name>
</gene>
<evidence type="ECO:0000259" key="1">
    <source>
        <dbReference type="PROSITE" id="PS50011"/>
    </source>
</evidence>
<dbReference type="AlphaFoldDB" id="A0AAD4NRB4"/>
<dbReference type="SUPFAM" id="SSF56112">
    <property type="entry name" value="Protein kinase-like (PK-like)"/>
    <property type="match status" value="1"/>
</dbReference>
<organism evidence="2 3">
    <name type="scientific">Alternaria panax</name>
    <dbReference type="NCBI Taxonomy" id="48097"/>
    <lineage>
        <taxon>Eukaryota</taxon>
        <taxon>Fungi</taxon>
        <taxon>Dikarya</taxon>
        <taxon>Ascomycota</taxon>
        <taxon>Pezizomycotina</taxon>
        <taxon>Dothideomycetes</taxon>
        <taxon>Pleosporomycetidae</taxon>
        <taxon>Pleosporales</taxon>
        <taxon>Pleosporineae</taxon>
        <taxon>Pleosporaceae</taxon>
        <taxon>Alternaria</taxon>
        <taxon>Alternaria sect. Panax</taxon>
    </lineage>
</organism>
<dbReference type="EMBL" id="JAANER010000003">
    <property type="protein sequence ID" value="KAG9192412.1"/>
    <property type="molecule type" value="Genomic_DNA"/>
</dbReference>
<keyword evidence="3" id="KW-1185">Reference proteome</keyword>
<protein>
    <recommendedName>
        <fullName evidence="1">Protein kinase domain-containing protein</fullName>
    </recommendedName>
</protein>
<dbReference type="GO" id="GO:0005524">
    <property type="term" value="F:ATP binding"/>
    <property type="evidence" value="ECO:0007669"/>
    <property type="project" value="InterPro"/>
</dbReference>
<dbReference type="GO" id="GO:0004672">
    <property type="term" value="F:protein kinase activity"/>
    <property type="evidence" value="ECO:0007669"/>
    <property type="project" value="InterPro"/>
</dbReference>
<feature type="domain" description="Protein kinase" evidence="1">
    <location>
        <begin position="1"/>
        <end position="152"/>
    </location>
</feature>
<accession>A0AAD4NRB4</accession>
<dbReference type="Proteomes" id="UP001199106">
    <property type="component" value="Unassembled WGS sequence"/>
</dbReference>
<dbReference type="InterPro" id="IPR011009">
    <property type="entry name" value="Kinase-like_dom_sf"/>
</dbReference>
<sequence length="152" mass="16993">MQNSPPTLRCAASGSRVLPMDMRETELERGLRILTRIDEAGLSARRRVPRLQGVVVSGEVTIGMLMTLITSASIRSHLQSPGLQDRHELHKQWEEQLTATIQELHVHGIVWGDVHPMNVAIDEEMQAWAIDFGGMNNAEFVDDKKRKTTEGG</sequence>
<proteinExistence type="predicted"/>
<evidence type="ECO:0000313" key="2">
    <source>
        <dbReference type="EMBL" id="KAG9192412.1"/>
    </source>
</evidence>
<dbReference type="Gene3D" id="1.10.510.10">
    <property type="entry name" value="Transferase(Phosphotransferase) domain 1"/>
    <property type="match status" value="1"/>
</dbReference>
<dbReference type="PROSITE" id="PS50011">
    <property type="entry name" value="PROTEIN_KINASE_DOM"/>
    <property type="match status" value="1"/>
</dbReference>
<evidence type="ECO:0000313" key="3">
    <source>
        <dbReference type="Proteomes" id="UP001199106"/>
    </source>
</evidence>
<name>A0AAD4NRB4_9PLEO</name>
<reference evidence="2" key="1">
    <citation type="submission" date="2021-07" db="EMBL/GenBank/DDBJ databases">
        <title>Genome Resource of American Ginseng Black Spot Pathogen Alternaria panax.</title>
        <authorList>
            <person name="Qiu C."/>
            <person name="Wang W."/>
            <person name="Liu Z."/>
        </authorList>
    </citation>
    <scope>NUCLEOTIDE SEQUENCE</scope>
    <source>
        <strain evidence="2">BNCC115425</strain>
    </source>
</reference>
<comment type="caution">
    <text evidence="2">The sequence shown here is derived from an EMBL/GenBank/DDBJ whole genome shotgun (WGS) entry which is preliminary data.</text>
</comment>